<feature type="transmembrane region" description="Helical" evidence="1">
    <location>
        <begin position="110"/>
        <end position="129"/>
    </location>
</feature>
<reference evidence="2 3" key="1">
    <citation type="submission" date="2014-06" db="EMBL/GenBank/DDBJ databases">
        <authorList>
            <person name="Swart Estienne"/>
        </authorList>
    </citation>
    <scope>NUCLEOTIDE SEQUENCE [LARGE SCALE GENOMIC DNA]</scope>
    <source>
        <strain evidence="2 3">130c</strain>
    </source>
</reference>
<proteinExistence type="predicted"/>
<feature type="transmembrane region" description="Helical" evidence="1">
    <location>
        <begin position="149"/>
        <end position="169"/>
    </location>
</feature>
<sequence>MFGEDKLWTLRPFQQYFNEFIYGYSTAFYGVDIAQPLYCLTDGLENTIGYFELLYMYYFKSPVISTDMNVADYESNYNLRCNPQYNGLVHLILLANIDAITKLVNDQAKWYSATIFYVVYSTAFVNSILQIQNVWTDSFQYHWDMFSLGFMIGKLSDALVVFFQLYYVFDKSTTQPQPTNF</sequence>
<dbReference type="InParanoid" id="A0A078AZY4"/>
<evidence type="ECO:0000313" key="3">
    <source>
        <dbReference type="Proteomes" id="UP000039865"/>
    </source>
</evidence>
<accession>A0A078AZY4</accession>
<evidence type="ECO:0000313" key="2">
    <source>
        <dbReference type="EMBL" id="CDW86742.1"/>
    </source>
</evidence>
<keyword evidence="1" id="KW-1133">Transmembrane helix</keyword>
<name>A0A078AZY4_STYLE</name>
<dbReference type="Proteomes" id="UP000039865">
    <property type="component" value="Unassembled WGS sequence"/>
</dbReference>
<organism evidence="2 3">
    <name type="scientific">Stylonychia lemnae</name>
    <name type="common">Ciliate</name>
    <dbReference type="NCBI Taxonomy" id="5949"/>
    <lineage>
        <taxon>Eukaryota</taxon>
        <taxon>Sar</taxon>
        <taxon>Alveolata</taxon>
        <taxon>Ciliophora</taxon>
        <taxon>Intramacronucleata</taxon>
        <taxon>Spirotrichea</taxon>
        <taxon>Stichotrichia</taxon>
        <taxon>Sporadotrichida</taxon>
        <taxon>Oxytrichidae</taxon>
        <taxon>Stylonychinae</taxon>
        <taxon>Stylonychia</taxon>
    </lineage>
</organism>
<gene>
    <name evidence="2" type="primary">Contig19030.g20182</name>
    <name evidence="2" type="ORF">STYLEM_15840</name>
</gene>
<dbReference type="AlphaFoldDB" id="A0A078AZY4"/>
<keyword evidence="1" id="KW-0472">Membrane</keyword>
<evidence type="ECO:0000256" key="1">
    <source>
        <dbReference type="SAM" id="Phobius"/>
    </source>
</evidence>
<protein>
    <submittedName>
        <fullName evidence="2">Uncharacterized protein</fullName>
    </submittedName>
</protein>
<keyword evidence="3" id="KW-1185">Reference proteome</keyword>
<dbReference type="EMBL" id="CCKQ01014934">
    <property type="protein sequence ID" value="CDW86742.1"/>
    <property type="molecule type" value="Genomic_DNA"/>
</dbReference>
<keyword evidence="1" id="KW-0812">Transmembrane</keyword>